<keyword evidence="1 2" id="KW-0732">Signal</keyword>
<dbReference type="InterPro" id="IPR026444">
    <property type="entry name" value="Secre_tail"/>
</dbReference>
<gene>
    <name evidence="4" type="ORF">V8G58_02140</name>
</gene>
<evidence type="ECO:0000256" key="2">
    <source>
        <dbReference type="SAM" id="SignalP"/>
    </source>
</evidence>
<dbReference type="Pfam" id="PF07394">
    <property type="entry name" value="DUF1501"/>
    <property type="match status" value="1"/>
</dbReference>
<evidence type="ECO:0000313" key="5">
    <source>
        <dbReference type="Proteomes" id="UP001610100"/>
    </source>
</evidence>
<dbReference type="RefSeq" id="WP_344739184.1">
    <property type="nucleotide sequence ID" value="NZ_BAABAY010000001.1"/>
</dbReference>
<evidence type="ECO:0000256" key="1">
    <source>
        <dbReference type="ARBA" id="ARBA00022729"/>
    </source>
</evidence>
<protein>
    <submittedName>
        <fullName evidence="4">DUF1501 domain-containing protein</fullName>
    </submittedName>
</protein>
<dbReference type="EMBL" id="JBAWKB010000001">
    <property type="protein sequence ID" value="MFH6770718.1"/>
    <property type="molecule type" value="Genomic_DNA"/>
</dbReference>
<dbReference type="PANTHER" id="PTHR43737">
    <property type="entry name" value="BLL7424 PROTEIN"/>
    <property type="match status" value="1"/>
</dbReference>
<feature type="domain" description="Secretion system C-terminal sorting" evidence="3">
    <location>
        <begin position="469"/>
        <end position="544"/>
    </location>
</feature>
<sequence length="546" mass="59431">MKRRHFIRLSAAASAAALTPFQLQAALGSSLPYLDCDLSNRKLVLVFLQGGNDGVNTVIPLDQYDTYRNLRPTLGIPDSGTHKYITLDSTLDENQQMGLHPALTSFKTLYDQEKLRIFQSCGYPGVNGSHFRGTDLYLSGNDGESNANNDSSGWVGRFLENQHPDLLEESYPLAVELGSNVNSLAFIPNSNKGISMNINKQDLEGFYSVISGFGGDAPTNIPNTDNGDQIRYIIGADGLSNKYAKAITDAFNAGQNATSNYQDNSIANQFKTVARLISGGLKSKVFMVHARGYDTHHNQAQGSGDTTGAHSTLLTELSQAIETFLNDLESQQLADNVVGQTFSEFGRKAKENNNLGTDHGKVGPMFVFGKPLAGGVSGTNPDLSEANSENNFQLNTFQFDYRQIFGTLLQDFLGANDTVVDATFFDYVNNESFTNGKIDGLIEDDLNAYLNCSSLSTADPEAIIKRWKIYPNPVRSGSIVWINGIKTASSVEVKIYNIQGRLLSKSVEPVTDGKASVSTMADKSSGLYIVKINDGKTKESHKIVKI</sequence>
<keyword evidence="5" id="KW-1185">Reference proteome</keyword>
<comment type="caution">
    <text evidence="4">The sequence shown here is derived from an EMBL/GenBank/DDBJ whole genome shotgun (WGS) entry which is preliminary data.</text>
</comment>
<evidence type="ECO:0000259" key="3">
    <source>
        <dbReference type="Pfam" id="PF18962"/>
    </source>
</evidence>
<organism evidence="4 5">
    <name type="scientific">Gaetbulibacter aestuarii</name>
    <dbReference type="NCBI Taxonomy" id="1502358"/>
    <lineage>
        <taxon>Bacteria</taxon>
        <taxon>Pseudomonadati</taxon>
        <taxon>Bacteroidota</taxon>
        <taxon>Flavobacteriia</taxon>
        <taxon>Flavobacteriales</taxon>
        <taxon>Flavobacteriaceae</taxon>
        <taxon>Gaetbulibacter</taxon>
    </lineage>
</organism>
<dbReference type="PANTHER" id="PTHR43737:SF1">
    <property type="entry name" value="DUF1501 DOMAIN-CONTAINING PROTEIN"/>
    <property type="match status" value="1"/>
</dbReference>
<accession>A0ABW7MV55</accession>
<feature type="chain" id="PRO_5046992337" evidence="2">
    <location>
        <begin position="26"/>
        <end position="546"/>
    </location>
</feature>
<dbReference type="InterPro" id="IPR010869">
    <property type="entry name" value="DUF1501"/>
</dbReference>
<dbReference type="NCBIfam" id="TIGR04183">
    <property type="entry name" value="Por_Secre_tail"/>
    <property type="match status" value="1"/>
</dbReference>
<dbReference type="Pfam" id="PF18962">
    <property type="entry name" value="Por_Secre_tail"/>
    <property type="match status" value="1"/>
</dbReference>
<reference evidence="4 5" key="1">
    <citation type="submission" date="2024-02" db="EMBL/GenBank/DDBJ databases">
        <title>A Gaetbulibacter species isolated from tidal flats and genomic insights of their niches.</title>
        <authorList>
            <person name="Ye Y."/>
        </authorList>
    </citation>
    <scope>NUCLEOTIDE SEQUENCE [LARGE SCALE GENOMIC DNA]</scope>
    <source>
        <strain evidence="4 5">KYW382</strain>
    </source>
</reference>
<evidence type="ECO:0000313" key="4">
    <source>
        <dbReference type="EMBL" id="MFH6770718.1"/>
    </source>
</evidence>
<proteinExistence type="predicted"/>
<name>A0ABW7MV55_9FLAO</name>
<dbReference type="Proteomes" id="UP001610100">
    <property type="component" value="Unassembled WGS sequence"/>
</dbReference>
<feature type="signal peptide" evidence="2">
    <location>
        <begin position="1"/>
        <end position="25"/>
    </location>
</feature>